<name>A0ABU1AJF9_9BACT</name>
<evidence type="ECO:0000313" key="2">
    <source>
        <dbReference type="Proteomes" id="UP001243717"/>
    </source>
</evidence>
<accession>A0ABU1AJF9</accession>
<gene>
    <name evidence="1" type="ORF">QEH59_07670</name>
</gene>
<organism evidence="1 2">
    <name type="scientific">Thalassobacterium sedimentorum</name>
    <dbReference type="NCBI Taxonomy" id="3041258"/>
    <lineage>
        <taxon>Bacteria</taxon>
        <taxon>Pseudomonadati</taxon>
        <taxon>Verrucomicrobiota</taxon>
        <taxon>Opitutia</taxon>
        <taxon>Puniceicoccales</taxon>
        <taxon>Coraliomargaritaceae</taxon>
        <taxon>Thalassobacterium</taxon>
    </lineage>
</organism>
<protein>
    <recommendedName>
        <fullName evidence="3">DUF4238 domain-containing protein</fullName>
    </recommendedName>
</protein>
<dbReference type="RefSeq" id="WP_308984778.1">
    <property type="nucleotide sequence ID" value="NZ_JARXIC010000010.1"/>
</dbReference>
<dbReference type="EMBL" id="JARXIC010000010">
    <property type="protein sequence ID" value="MDQ8194298.1"/>
    <property type="molecule type" value="Genomic_DNA"/>
</dbReference>
<reference evidence="1 2" key="1">
    <citation type="submission" date="2023-04" db="EMBL/GenBank/DDBJ databases">
        <title>A novel bacteria isolated from coastal sediment.</title>
        <authorList>
            <person name="Liu X.-J."/>
            <person name="Du Z.-J."/>
        </authorList>
    </citation>
    <scope>NUCLEOTIDE SEQUENCE [LARGE SCALE GENOMIC DNA]</scope>
    <source>
        <strain evidence="1 2">SDUM461004</strain>
    </source>
</reference>
<dbReference type="Proteomes" id="UP001243717">
    <property type="component" value="Unassembled WGS sequence"/>
</dbReference>
<evidence type="ECO:0000313" key="1">
    <source>
        <dbReference type="EMBL" id="MDQ8194298.1"/>
    </source>
</evidence>
<sequence length="267" mass="30639">MRLLFILLVLFSGLINLKAISNYDNSASWPARLTVLSKLVQEDVNGEEHVIRAGSIGILQRVEGRRALVDFGRHGVHWVDAMATDFEEASDRIVSGQEIKEFPNAMIQLGNKIVQYVNRDATHMILDDIKDNAYILCFYVNEINEENALITQYLDRTFEGGVFSEHDILPIAFPGDDHWYGYFYNAFNHLPVFIPHMRLSYASVLWHEPSSTPSFVLIDANGKIVYRSETLRILESKFNPRISGHFSASKYEQVKRELERAFLAIRQ</sequence>
<proteinExistence type="predicted"/>
<comment type="caution">
    <text evidence="1">The sequence shown here is derived from an EMBL/GenBank/DDBJ whole genome shotgun (WGS) entry which is preliminary data.</text>
</comment>
<evidence type="ECO:0008006" key="3">
    <source>
        <dbReference type="Google" id="ProtNLM"/>
    </source>
</evidence>
<keyword evidence="2" id="KW-1185">Reference proteome</keyword>